<dbReference type="RefSeq" id="WP_119665912.1">
    <property type="nucleotide sequence ID" value="NZ_QXED01000001.1"/>
</dbReference>
<dbReference type="SUPFAM" id="SSF63829">
    <property type="entry name" value="Calcium-dependent phosphotriesterase"/>
    <property type="match status" value="1"/>
</dbReference>
<name>A0A418MI04_9BACT</name>
<comment type="caution">
    <text evidence="3">The sequence shown here is derived from an EMBL/GenBank/DDBJ whole genome shotgun (WGS) entry which is preliminary data.</text>
</comment>
<proteinExistence type="predicted"/>
<evidence type="ECO:0000259" key="2">
    <source>
        <dbReference type="Pfam" id="PF25778"/>
    </source>
</evidence>
<dbReference type="InterPro" id="IPR026341">
    <property type="entry name" value="T9SS_type_B"/>
</dbReference>
<accession>A0A418MI04</accession>
<sequence>MLRFYPLLFICLLASTCCAANVVFVQNRGQWPAGVLFRADIPGGYLFLRQHSLHYVFYDSKAVADHHAKGVPVSDTIRAHGVAVDLVGSQSVSAPEGRHRTGPTLNYFLGKNPDQWVGDAPAFGEVVYPNIYPGIDLRIYAYYQTLKYEFIVQPGADPSVIKLGYNGASSVRLSDGRLIIDTSVQSFSENKPYSYVSREGRATEVAAAWQLSGNVAQFSLPKGYDRTQQLTLDPELVFSSYSGSVSDNWGHTATYDKDGNLYSAGSVFGSNFPVQTGAFQVSFGGLVDVSVLKFSPDGSRLLYATLLGGRAADLPHSVIVNNKGDLVMMGTTSSPDFPVTAGAFQTKTQLGTPFSFSFTTTTSIVFANGSDLFVSILSPDGKQLKASTFMGGTRKDGIGARRSSDTEADGMFLRNYGDDLRGEVIVGPDDDVYVASLTESYDFPVPRSLPDGTSSLSEAVVFQLSADLSQLRWGNRISGSGGATKAYGLRLAPSGSLYVCGVTTSSDLPASADAYQARPIQVSQFLANGFVARFDSQRLTRLTYLGTDREDAAYLIDIGPDGSPHVFGLTQGRYPVTTGTYQNAGSGQFIHAFDTDLKTTRFSTVVGSGRSGPDISPTALLVNECGNIYLSGWGGAVNSLNGYNSASSTSGLPVTPDAYQRTTNGSNFYIAILEQGARSLLYATFMGGLTNPRGDHVDGGTSRFSPQGVIYQAVCACMGTNFPATATAWSRTNQSSNCNNLAFKFDIDRLKANFDTYRGSQKGVVTGCTPLALSFQNTSIGGRRYEWLVDGKVVSSDTGRVNYTFDKAGKYTVTLRAYNPLTCLRVDSVKQTVTVSPANFQVSRDTTICPNATVTLRASGATKYVWTPADGLSSTTIASPVAAPKQTTTYTVELTNEFGCVARRSITVQTDASFQPSFSVQTNGDCQQPTRLTFTNNTRNADRYAWVMGNGDTVRTAIPENYYFGKSGQYQVTLIAYRNGCALSTSLPVSYEDLNNVPNVITPNGDGKNDVFNIGFAGARLEIFNRWGRRIYQDDDYANNWGKDVPTGLYYYLITTPNGTQCKGWLQVIE</sequence>
<dbReference type="EMBL" id="QXED01000001">
    <property type="protein sequence ID" value="RIV27059.1"/>
    <property type="molecule type" value="Genomic_DNA"/>
</dbReference>
<reference evidence="3 4" key="1">
    <citation type="submission" date="2018-08" db="EMBL/GenBank/DDBJ databases">
        <title>Fibrisoma montanum sp. nov., isolated from Danxia mountain soil.</title>
        <authorList>
            <person name="Huang Y."/>
        </authorList>
    </citation>
    <scope>NUCLEOTIDE SEQUENCE [LARGE SCALE GENOMIC DNA]</scope>
    <source>
        <strain evidence="3 4">HYT19</strain>
    </source>
</reference>
<dbReference type="Proteomes" id="UP000283523">
    <property type="component" value="Unassembled WGS sequence"/>
</dbReference>
<evidence type="ECO:0000313" key="3">
    <source>
        <dbReference type="EMBL" id="RIV27059.1"/>
    </source>
</evidence>
<evidence type="ECO:0000256" key="1">
    <source>
        <dbReference type="SAM" id="SignalP"/>
    </source>
</evidence>
<gene>
    <name evidence="3" type="ORF">DYU11_01720</name>
</gene>
<dbReference type="OrthoDB" id="1652165at2"/>
<dbReference type="SUPFAM" id="SSF49299">
    <property type="entry name" value="PKD domain"/>
    <property type="match status" value="2"/>
</dbReference>
<dbReference type="NCBIfam" id="TIGR04131">
    <property type="entry name" value="Bac_Flav_CTERM"/>
    <property type="match status" value="1"/>
</dbReference>
<protein>
    <submittedName>
        <fullName evidence="3">PKD domain containing protein</fullName>
    </submittedName>
</protein>
<evidence type="ECO:0000313" key="4">
    <source>
        <dbReference type="Proteomes" id="UP000283523"/>
    </source>
</evidence>
<dbReference type="InterPro" id="IPR052918">
    <property type="entry name" value="Motility_Chemotaxis_Reg"/>
</dbReference>
<dbReference type="Pfam" id="PF13585">
    <property type="entry name" value="CHU_C"/>
    <property type="match status" value="1"/>
</dbReference>
<keyword evidence="1" id="KW-0732">Signal</keyword>
<organism evidence="3 4">
    <name type="scientific">Fibrisoma montanum</name>
    <dbReference type="NCBI Taxonomy" id="2305895"/>
    <lineage>
        <taxon>Bacteria</taxon>
        <taxon>Pseudomonadati</taxon>
        <taxon>Bacteroidota</taxon>
        <taxon>Cytophagia</taxon>
        <taxon>Cytophagales</taxon>
        <taxon>Spirosomataceae</taxon>
        <taxon>Fibrisoma</taxon>
    </lineage>
</organism>
<dbReference type="Gene3D" id="2.60.40.10">
    <property type="entry name" value="Immunoglobulins"/>
    <property type="match status" value="3"/>
</dbReference>
<dbReference type="PANTHER" id="PTHR35580">
    <property type="entry name" value="CELL SURFACE GLYCOPROTEIN (S-LAYER PROTEIN)-LIKE PROTEIN"/>
    <property type="match status" value="1"/>
</dbReference>
<feature type="signal peptide" evidence="1">
    <location>
        <begin position="1"/>
        <end position="19"/>
    </location>
</feature>
<feature type="domain" description="DUF7948" evidence="2">
    <location>
        <begin position="24"/>
        <end position="235"/>
    </location>
</feature>
<dbReference type="PANTHER" id="PTHR35580:SF1">
    <property type="entry name" value="PHYTASE-LIKE DOMAIN-CONTAINING PROTEIN"/>
    <property type="match status" value="1"/>
</dbReference>
<dbReference type="InterPro" id="IPR057708">
    <property type="entry name" value="DUF7948"/>
</dbReference>
<keyword evidence="4" id="KW-1185">Reference proteome</keyword>
<feature type="chain" id="PRO_5019028649" evidence="1">
    <location>
        <begin position="20"/>
        <end position="1070"/>
    </location>
</feature>
<dbReference type="InterPro" id="IPR035986">
    <property type="entry name" value="PKD_dom_sf"/>
</dbReference>
<dbReference type="InterPro" id="IPR013783">
    <property type="entry name" value="Ig-like_fold"/>
</dbReference>
<dbReference type="AlphaFoldDB" id="A0A418MI04"/>
<dbReference type="Pfam" id="PF25778">
    <property type="entry name" value="DUF7948"/>
    <property type="match status" value="1"/>
</dbReference>
<dbReference type="CDD" id="cd00146">
    <property type="entry name" value="PKD"/>
    <property type="match status" value="1"/>
</dbReference>